<dbReference type="PANTHER" id="PTHR47150">
    <property type="entry name" value="OS12G0169200 PROTEIN"/>
    <property type="match status" value="1"/>
</dbReference>
<proteinExistence type="predicted"/>
<organism evidence="1">
    <name type="scientific">Tanacetum cinerariifolium</name>
    <name type="common">Dalmatian daisy</name>
    <name type="synonym">Chrysanthemum cinerariifolium</name>
    <dbReference type="NCBI Taxonomy" id="118510"/>
    <lineage>
        <taxon>Eukaryota</taxon>
        <taxon>Viridiplantae</taxon>
        <taxon>Streptophyta</taxon>
        <taxon>Embryophyta</taxon>
        <taxon>Tracheophyta</taxon>
        <taxon>Spermatophyta</taxon>
        <taxon>Magnoliopsida</taxon>
        <taxon>eudicotyledons</taxon>
        <taxon>Gunneridae</taxon>
        <taxon>Pentapetalae</taxon>
        <taxon>asterids</taxon>
        <taxon>campanulids</taxon>
        <taxon>Asterales</taxon>
        <taxon>Asteraceae</taxon>
        <taxon>Asteroideae</taxon>
        <taxon>Anthemideae</taxon>
        <taxon>Anthemidinae</taxon>
        <taxon>Tanacetum</taxon>
    </lineage>
</organism>
<gene>
    <name evidence="1" type="ORF">Tci_557287</name>
</gene>
<comment type="caution">
    <text evidence="1">The sequence shown here is derived from an EMBL/GenBank/DDBJ whole genome shotgun (WGS) entry which is preliminary data.</text>
</comment>
<evidence type="ECO:0000313" key="1">
    <source>
        <dbReference type="EMBL" id="GEZ85314.1"/>
    </source>
</evidence>
<accession>A0A699ITW1</accession>
<dbReference type="AlphaFoldDB" id="A0A699ITW1"/>
<dbReference type="InterPro" id="IPR006912">
    <property type="entry name" value="Harbinger_derived_prot"/>
</dbReference>
<dbReference type="Pfam" id="PF04827">
    <property type="entry name" value="Plant_tran"/>
    <property type="match status" value="1"/>
</dbReference>
<name>A0A699ITW1_TANCI</name>
<protein>
    <submittedName>
        <fullName evidence="1">Uncharacterized protein</fullName>
    </submittedName>
</protein>
<sequence>MLPDVEELHAEREEKIRCDLNLFSKALSFLVSLPQPKRQKRTGINRDHYGAHERLVATYFSDNPKFSALRFEEMSIMEIFEPEFLRKPTICDVEKLYACHEEKHRLSGMLESLDCIDWAWFGCPVAHKAQYCRHDHGPDPFIVG</sequence>
<dbReference type="PANTHER" id="PTHR47150:SF5">
    <property type="entry name" value="OS07G0546750 PROTEIN"/>
    <property type="match status" value="1"/>
</dbReference>
<dbReference type="EMBL" id="BKCJ010332532">
    <property type="protein sequence ID" value="GEZ85314.1"/>
    <property type="molecule type" value="Genomic_DNA"/>
</dbReference>
<feature type="non-terminal residue" evidence="1">
    <location>
        <position position="144"/>
    </location>
</feature>
<reference evidence="1" key="1">
    <citation type="journal article" date="2019" name="Sci. Rep.">
        <title>Draft genome of Tanacetum cinerariifolium, the natural source of mosquito coil.</title>
        <authorList>
            <person name="Yamashiro T."/>
            <person name="Shiraishi A."/>
            <person name="Satake H."/>
            <person name="Nakayama K."/>
        </authorList>
    </citation>
    <scope>NUCLEOTIDE SEQUENCE</scope>
</reference>